<evidence type="ECO:0000313" key="2">
    <source>
        <dbReference type="Proteomes" id="UP000241311"/>
    </source>
</evidence>
<gene>
    <name evidence="1" type="ORF">CB4_020</name>
</gene>
<keyword evidence="2" id="KW-1185">Reference proteome</keyword>
<protein>
    <submittedName>
        <fullName evidence="1">Uncharacterized protein</fullName>
    </submittedName>
</protein>
<sequence length="93" mass="10612">MPTMNIDHAQTNLRWCARAWRDGEMRDLALFLFRKGLTQLVMTDLALTTQTEVATSVLGREAFEDLLAFNEQIESSSVAYNAWQQRVSCLVIC</sequence>
<proteinExistence type="predicted"/>
<reference evidence="1 2" key="1">
    <citation type="submission" date="2017-01" db="EMBL/GenBank/DDBJ databases">
        <title>Isolation and characterization of Pectobacterium phages.</title>
        <authorList>
            <person name="Buttimer C.T.H."/>
            <person name="Lucid A."/>
            <person name="Coffey A."/>
        </authorList>
    </citation>
    <scope>NUCLEOTIDE SEQUENCE [LARGE SCALE GENOMIC DNA]</scope>
</reference>
<evidence type="ECO:0000313" key="1">
    <source>
        <dbReference type="EMBL" id="AQT27862.1"/>
    </source>
</evidence>
<name>A0A2P0N9S1_9CAUD</name>
<organism evidence="1 2">
    <name type="scientific">Pectobacterium phage vB_PatP_CB4</name>
    <dbReference type="NCBI Taxonomy" id="1958919"/>
    <lineage>
        <taxon>Viruses</taxon>
        <taxon>Duplodnaviria</taxon>
        <taxon>Heunggongvirae</taxon>
        <taxon>Uroviricota</taxon>
        <taxon>Caudoviricetes</taxon>
        <taxon>Schitoviridae</taxon>
        <taxon>Cbunavirus</taxon>
        <taxon>Cbunavirus CB4</taxon>
    </lineage>
</organism>
<dbReference type="EMBL" id="KY549659">
    <property type="protein sequence ID" value="AQT27862.1"/>
    <property type="molecule type" value="Genomic_DNA"/>
</dbReference>
<accession>A0A2P0N9S1</accession>
<dbReference type="Proteomes" id="UP000241311">
    <property type="component" value="Segment"/>
</dbReference>